<evidence type="ECO:0000313" key="1">
    <source>
        <dbReference type="EMBL" id="KAL0342698.1"/>
    </source>
</evidence>
<proteinExistence type="predicted"/>
<organism evidence="1">
    <name type="scientific">Sesamum calycinum</name>
    <dbReference type="NCBI Taxonomy" id="2727403"/>
    <lineage>
        <taxon>Eukaryota</taxon>
        <taxon>Viridiplantae</taxon>
        <taxon>Streptophyta</taxon>
        <taxon>Embryophyta</taxon>
        <taxon>Tracheophyta</taxon>
        <taxon>Spermatophyta</taxon>
        <taxon>Magnoliopsida</taxon>
        <taxon>eudicotyledons</taxon>
        <taxon>Gunneridae</taxon>
        <taxon>Pentapetalae</taxon>
        <taxon>asterids</taxon>
        <taxon>lamiids</taxon>
        <taxon>Lamiales</taxon>
        <taxon>Pedaliaceae</taxon>
        <taxon>Sesamum</taxon>
    </lineage>
</organism>
<accession>A0AAW2NI90</accession>
<dbReference type="AlphaFoldDB" id="A0AAW2NI90"/>
<comment type="caution">
    <text evidence="1">The sequence shown here is derived from an EMBL/GenBank/DDBJ whole genome shotgun (WGS) entry which is preliminary data.</text>
</comment>
<protein>
    <submittedName>
        <fullName evidence="1">Retrovirus-related Pol polyprotein from transposon TNT 1-94</fullName>
    </submittedName>
</protein>
<sequence length="178" mass="20569">MKDLGEADVILGVKISKTENGFSLCQSHFIKKILEKFDCQDEIPVRTPYDPSICLKKNKIDSVSQDEYAKIIESVMSLMNYTRLDIAYAMSRRSRYTYDPNNEHWNALRRLLRYLKGTMNLSLHFHKFPTVIEGFYDENWVTDNNEVSSTSGLRSRVVENLIWRCAFVGVNCTSVPAL</sequence>
<dbReference type="EMBL" id="JACGWM010000011">
    <property type="protein sequence ID" value="KAL0342698.1"/>
    <property type="molecule type" value="Genomic_DNA"/>
</dbReference>
<name>A0AAW2NI90_9LAMI</name>
<gene>
    <name evidence="1" type="ORF">Scaly_1932400</name>
</gene>
<dbReference type="PANTHER" id="PTHR11439">
    <property type="entry name" value="GAG-POL-RELATED RETROTRANSPOSON"/>
    <property type="match status" value="1"/>
</dbReference>
<reference evidence="1" key="1">
    <citation type="submission" date="2020-06" db="EMBL/GenBank/DDBJ databases">
        <authorList>
            <person name="Li T."/>
            <person name="Hu X."/>
            <person name="Zhang T."/>
            <person name="Song X."/>
            <person name="Zhang H."/>
            <person name="Dai N."/>
            <person name="Sheng W."/>
            <person name="Hou X."/>
            <person name="Wei L."/>
        </authorList>
    </citation>
    <scope>NUCLEOTIDE SEQUENCE</scope>
    <source>
        <strain evidence="1">KEN8</strain>
        <tissue evidence="1">Leaf</tissue>
    </source>
</reference>
<reference evidence="1" key="2">
    <citation type="journal article" date="2024" name="Plant">
        <title>Genomic evolution and insights into agronomic trait innovations of Sesamum species.</title>
        <authorList>
            <person name="Miao H."/>
            <person name="Wang L."/>
            <person name="Qu L."/>
            <person name="Liu H."/>
            <person name="Sun Y."/>
            <person name="Le M."/>
            <person name="Wang Q."/>
            <person name="Wei S."/>
            <person name="Zheng Y."/>
            <person name="Lin W."/>
            <person name="Duan Y."/>
            <person name="Cao H."/>
            <person name="Xiong S."/>
            <person name="Wang X."/>
            <person name="Wei L."/>
            <person name="Li C."/>
            <person name="Ma Q."/>
            <person name="Ju M."/>
            <person name="Zhao R."/>
            <person name="Li G."/>
            <person name="Mu C."/>
            <person name="Tian Q."/>
            <person name="Mei H."/>
            <person name="Zhang T."/>
            <person name="Gao T."/>
            <person name="Zhang H."/>
        </authorList>
    </citation>
    <scope>NUCLEOTIDE SEQUENCE</scope>
    <source>
        <strain evidence="1">KEN8</strain>
    </source>
</reference>
<dbReference type="PANTHER" id="PTHR11439:SF440">
    <property type="entry name" value="INTEGRASE CATALYTIC DOMAIN-CONTAINING PROTEIN"/>
    <property type="match status" value="1"/>
</dbReference>